<evidence type="ECO:0000313" key="5">
    <source>
        <dbReference type="Proteomes" id="UP001432099"/>
    </source>
</evidence>
<dbReference type="Gene3D" id="3.40.50.2300">
    <property type="match status" value="1"/>
</dbReference>
<dbReference type="SMART" id="SM00850">
    <property type="entry name" value="LytTR"/>
    <property type="match status" value="1"/>
</dbReference>
<dbReference type="Gene3D" id="2.40.50.1020">
    <property type="entry name" value="LytTr DNA-binding domain"/>
    <property type="match status" value="1"/>
</dbReference>
<accession>A0ABM8IIV8</accession>
<gene>
    <name evidence="4" type="primary">rgaR</name>
    <name evidence="4" type="ORF">T23_12760</name>
</gene>
<dbReference type="PANTHER" id="PTHR37299">
    <property type="entry name" value="TRANSCRIPTIONAL REGULATOR-RELATED"/>
    <property type="match status" value="1"/>
</dbReference>
<dbReference type="SUPFAM" id="SSF52172">
    <property type="entry name" value="CheY-like"/>
    <property type="match status" value="1"/>
</dbReference>
<dbReference type="InterPro" id="IPR011006">
    <property type="entry name" value="CheY-like_superfamily"/>
</dbReference>
<evidence type="ECO:0000256" key="1">
    <source>
        <dbReference type="PROSITE-ProRule" id="PRU00169"/>
    </source>
</evidence>
<protein>
    <submittedName>
        <fullName evidence="4">DNA-binding response regulator</fullName>
    </submittedName>
</protein>
<dbReference type="GO" id="GO:0003677">
    <property type="term" value="F:DNA binding"/>
    <property type="evidence" value="ECO:0007669"/>
    <property type="project" value="UniProtKB-KW"/>
</dbReference>
<keyword evidence="1" id="KW-0597">Phosphoprotein</keyword>
<dbReference type="SMART" id="SM00448">
    <property type="entry name" value="REC"/>
    <property type="match status" value="1"/>
</dbReference>
<dbReference type="InterPro" id="IPR001789">
    <property type="entry name" value="Sig_transdc_resp-reg_receiver"/>
</dbReference>
<dbReference type="Proteomes" id="UP001432099">
    <property type="component" value="Chromosome"/>
</dbReference>
<keyword evidence="4" id="KW-0238">DNA-binding</keyword>
<proteinExistence type="predicted"/>
<evidence type="ECO:0000259" key="3">
    <source>
        <dbReference type="PROSITE" id="PS50930"/>
    </source>
</evidence>
<dbReference type="InterPro" id="IPR046947">
    <property type="entry name" value="LytR-like"/>
</dbReference>
<feature type="domain" description="Response regulatory" evidence="2">
    <location>
        <begin position="3"/>
        <end position="120"/>
    </location>
</feature>
<feature type="modified residue" description="4-aspartylphosphate" evidence="1">
    <location>
        <position position="57"/>
    </location>
</feature>
<dbReference type="PROSITE" id="PS50930">
    <property type="entry name" value="HTH_LYTTR"/>
    <property type="match status" value="1"/>
</dbReference>
<keyword evidence="5" id="KW-1185">Reference proteome</keyword>
<organism evidence="4 5">
    <name type="scientific">Turicibacter faecis</name>
    <dbReference type="NCBI Taxonomy" id="2963365"/>
    <lineage>
        <taxon>Bacteria</taxon>
        <taxon>Bacillati</taxon>
        <taxon>Bacillota</taxon>
        <taxon>Erysipelotrichia</taxon>
        <taxon>Erysipelotrichales</taxon>
        <taxon>Turicibacteraceae</taxon>
        <taxon>Turicibacter</taxon>
    </lineage>
</organism>
<evidence type="ECO:0000259" key="2">
    <source>
        <dbReference type="PROSITE" id="PS50110"/>
    </source>
</evidence>
<feature type="domain" description="HTH LytTR-type" evidence="3">
    <location>
        <begin position="131"/>
        <end position="233"/>
    </location>
</feature>
<dbReference type="EMBL" id="AP028127">
    <property type="protein sequence ID" value="BEH91174.1"/>
    <property type="molecule type" value="Genomic_DNA"/>
</dbReference>
<dbReference type="Pfam" id="PF04397">
    <property type="entry name" value="LytTR"/>
    <property type="match status" value="1"/>
</dbReference>
<reference evidence="4" key="1">
    <citation type="journal article" date="2024" name="Int. J. Syst. Evol. Microbiol.">
        <title>Turicibacter faecis sp. nov., isolated from faeces of heart failure mouse model.</title>
        <authorList>
            <person name="Imamura Y."/>
            <person name="Motooka D."/>
            <person name="Nakajima Y."/>
            <person name="Ito S."/>
            <person name="Kitakaze M."/>
            <person name="Iida T."/>
            <person name="Nakamura S."/>
        </authorList>
    </citation>
    <scope>NUCLEOTIDE SEQUENCE</scope>
    <source>
        <strain evidence="4">TC023</strain>
    </source>
</reference>
<name>A0ABM8IIV8_9FIRM</name>
<dbReference type="PANTHER" id="PTHR37299:SF1">
    <property type="entry name" value="STAGE 0 SPORULATION PROTEIN A HOMOLOG"/>
    <property type="match status" value="1"/>
</dbReference>
<dbReference type="InterPro" id="IPR007492">
    <property type="entry name" value="LytTR_DNA-bd_dom"/>
</dbReference>
<evidence type="ECO:0000313" key="4">
    <source>
        <dbReference type="EMBL" id="BEH91174.1"/>
    </source>
</evidence>
<dbReference type="Pfam" id="PF00072">
    <property type="entry name" value="Response_reg"/>
    <property type="match status" value="1"/>
</dbReference>
<sequence>MIYLALCDDDAVFRLKFKEMLTRVLDNAGIFHHIYEFESGEDLLENYPKKLDILFLDIQMKQLNGIETAKEIRIYDTQVDILFLTSIIDYAPEGYEVRAYRYILKSVSETKLSRHILACIRERRLKTTQDLVLREKNSIFRIGVHSILYIETKRPNLIIHTLNGAHSIRMSIAEMETRLNELDGTGFYRCHNSYIISLRQVESLGSQSLKMRGGIEIPVSKYRLSGLKTALTIALGELI</sequence>
<dbReference type="PROSITE" id="PS50110">
    <property type="entry name" value="RESPONSE_REGULATORY"/>
    <property type="match status" value="1"/>
</dbReference>